<dbReference type="EMBL" id="LWAE01000001">
    <property type="protein sequence ID" value="KZL94327.1"/>
    <property type="molecule type" value="Genomic_DNA"/>
</dbReference>
<name>A0A162UVE4_9CLOT</name>
<gene>
    <name evidence="1" type="ORF">CLMAG_13800</name>
</gene>
<organism evidence="1 2">
    <name type="scientific">Clostridium magnum DSM 2767</name>
    <dbReference type="NCBI Taxonomy" id="1121326"/>
    <lineage>
        <taxon>Bacteria</taxon>
        <taxon>Bacillati</taxon>
        <taxon>Bacillota</taxon>
        <taxon>Clostridia</taxon>
        <taxon>Eubacteriales</taxon>
        <taxon>Clostridiaceae</taxon>
        <taxon>Clostridium</taxon>
    </lineage>
</organism>
<evidence type="ECO:0000313" key="1">
    <source>
        <dbReference type="EMBL" id="KZL94327.1"/>
    </source>
</evidence>
<accession>A0A162UVE4</accession>
<evidence type="ECO:0000313" key="2">
    <source>
        <dbReference type="Proteomes" id="UP000076603"/>
    </source>
</evidence>
<dbReference type="STRING" id="1121326.CLMAG_13800"/>
<comment type="caution">
    <text evidence="1">The sequence shown here is derived from an EMBL/GenBank/DDBJ whole genome shotgun (WGS) entry which is preliminary data.</text>
</comment>
<protein>
    <submittedName>
        <fullName evidence="1">Uncharacterized protein</fullName>
    </submittedName>
</protein>
<reference evidence="1 2" key="1">
    <citation type="submission" date="2016-04" db="EMBL/GenBank/DDBJ databases">
        <title>Genome sequence of Clostridium magnum DSM 2767.</title>
        <authorList>
            <person name="Poehlein A."/>
            <person name="Uhlig R."/>
            <person name="Fischer R."/>
            <person name="Bahl H."/>
            <person name="Daniel R."/>
        </authorList>
    </citation>
    <scope>NUCLEOTIDE SEQUENCE [LARGE SCALE GENOMIC DNA]</scope>
    <source>
        <strain evidence="1 2">DSM 2767</strain>
    </source>
</reference>
<keyword evidence="2" id="KW-1185">Reference proteome</keyword>
<dbReference type="Proteomes" id="UP000076603">
    <property type="component" value="Unassembled WGS sequence"/>
</dbReference>
<dbReference type="PATRIC" id="fig|1121326.3.peg.1350"/>
<dbReference type="AlphaFoldDB" id="A0A162UVE4"/>
<proteinExistence type="predicted"/>
<sequence length="43" mass="5106">MTVKELLGHMKTTYLFTQQGWDFYACGSRFYKVFKDVVLPAER</sequence>